<evidence type="ECO:0000256" key="8">
    <source>
        <dbReference type="SAM" id="Phobius"/>
    </source>
</evidence>
<dbReference type="AlphaFoldDB" id="A0A4P7PTM5"/>
<reference evidence="10 11" key="1">
    <citation type="submission" date="2019-04" db="EMBL/GenBank/DDBJ databases">
        <title>Flavobacterium sp. GS03.</title>
        <authorList>
            <person name="Kim H."/>
        </authorList>
    </citation>
    <scope>NUCLEOTIDE SEQUENCE [LARGE SCALE GENOMIC DNA]</scope>
    <source>
        <strain evidence="10 11">GS03</strain>
    </source>
</reference>
<dbReference type="Pfam" id="PF13231">
    <property type="entry name" value="PMT_2"/>
    <property type="match status" value="1"/>
</dbReference>
<evidence type="ECO:0000313" key="11">
    <source>
        <dbReference type="Proteomes" id="UP000296862"/>
    </source>
</evidence>
<dbReference type="PANTHER" id="PTHR33908:SF11">
    <property type="entry name" value="MEMBRANE PROTEIN"/>
    <property type="match status" value="1"/>
</dbReference>
<organism evidence="10 11">
    <name type="scientific">Flavobacterium sangjuense</name>
    <dbReference type="NCBI Taxonomy" id="2518177"/>
    <lineage>
        <taxon>Bacteria</taxon>
        <taxon>Pseudomonadati</taxon>
        <taxon>Bacteroidota</taxon>
        <taxon>Flavobacteriia</taxon>
        <taxon>Flavobacteriales</taxon>
        <taxon>Flavobacteriaceae</taxon>
        <taxon>Flavobacterium</taxon>
    </lineage>
</organism>
<gene>
    <name evidence="10" type="ORF">GS03_01443</name>
</gene>
<feature type="transmembrane region" description="Helical" evidence="8">
    <location>
        <begin position="14"/>
        <end position="34"/>
    </location>
</feature>
<feature type="transmembrane region" description="Helical" evidence="8">
    <location>
        <begin position="148"/>
        <end position="164"/>
    </location>
</feature>
<sequence length="456" mass="52784">MTQMSAFNFLTKRINIGIILISSLMMFVVLNLPFKAKPFGDETFHIEAKNMARYIKGDVGYDKVTITKAPGPILFYTIPYIIASSSATDNQLWVYATVFTFLIVTISLLLIFRIGSSFFSREVGLLAVLLFFVFPIHCYYSLGILAEVPAFFSLTVALYGWLIAFQNPNKIKGWVLLILGLWFLILNRPNTMLILGLGFLIIAYSLFRRKEFFKSYGKKLALTFCTVGLLSFGVVQLAKVITGTKSNESQEGLFYYVAHQGRFQFREEPTDFRYWESDIRPDSDDYQNWGKSVHKLNAIGIETHRSPTEVYRNFLINDALEHPFWFTRQFFIKCFYGHVYFINSVKPEKFHLGPIHGTIGYWFVILLINCINIALIFGALLFLFKEKNLINYWPFWGVILALLIFHGLTYMEPRYMFPSRVALYLMSAAGLYRIKWFQNKVNFIAKFVFPNKIPTS</sequence>
<evidence type="ECO:0000256" key="1">
    <source>
        <dbReference type="ARBA" id="ARBA00004651"/>
    </source>
</evidence>
<keyword evidence="6 8" id="KW-1133">Transmembrane helix</keyword>
<keyword evidence="5 8" id="KW-0812">Transmembrane</keyword>
<evidence type="ECO:0000256" key="6">
    <source>
        <dbReference type="ARBA" id="ARBA00022989"/>
    </source>
</evidence>
<dbReference type="InterPro" id="IPR038731">
    <property type="entry name" value="RgtA/B/C-like"/>
</dbReference>
<dbReference type="KEGG" id="fsn:GS03_01443"/>
<keyword evidence="4" id="KW-0808">Transferase</keyword>
<feature type="transmembrane region" description="Helical" evidence="8">
    <location>
        <begin position="92"/>
        <end position="111"/>
    </location>
</feature>
<keyword evidence="3" id="KW-0328">Glycosyltransferase</keyword>
<dbReference type="GO" id="GO:0005886">
    <property type="term" value="C:plasma membrane"/>
    <property type="evidence" value="ECO:0007669"/>
    <property type="project" value="UniProtKB-SubCell"/>
</dbReference>
<evidence type="ECO:0000256" key="4">
    <source>
        <dbReference type="ARBA" id="ARBA00022679"/>
    </source>
</evidence>
<feature type="transmembrane region" description="Helical" evidence="8">
    <location>
        <begin position="359"/>
        <end position="383"/>
    </location>
</feature>
<evidence type="ECO:0000256" key="5">
    <source>
        <dbReference type="ARBA" id="ARBA00022692"/>
    </source>
</evidence>
<proteinExistence type="predicted"/>
<protein>
    <recommendedName>
        <fullName evidence="9">Glycosyltransferase RgtA/B/C/D-like domain-containing protein</fullName>
    </recommendedName>
</protein>
<dbReference type="OrthoDB" id="1320601at2"/>
<dbReference type="GO" id="GO:0016763">
    <property type="term" value="F:pentosyltransferase activity"/>
    <property type="evidence" value="ECO:0007669"/>
    <property type="project" value="TreeGrafter"/>
</dbReference>
<keyword evidence="7 8" id="KW-0472">Membrane</keyword>
<feature type="transmembrane region" description="Helical" evidence="8">
    <location>
        <begin position="415"/>
        <end position="434"/>
    </location>
</feature>
<keyword evidence="11" id="KW-1185">Reference proteome</keyword>
<name>A0A4P7PTM5_9FLAO</name>
<dbReference type="GO" id="GO:0009103">
    <property type="term" value="P:lipopolysaccharide biosynthetic process"/>
    <property type="evidence" value="ECO:0007669"/>
    <property type="project" value="UniProtKB-ARBA"/>
</dbReference>
<feature type="transmembrane region" description="Helical" evidence="8">
    <location>
        <begin position="390"/>
        <end position="409"/>
    </location>
</feature>
<dbReference type="Proteomes" id="UP000296862">
    <property type="component" value="Chromosome"/>
</dbReference>
<evidence type="ECO:0000259" key="9">
    <source>
        <dbReference type="Pfam" id="PF13231"/>
    </source>
</evidence>
<dbReference type="EMBL" id="CP038810">
    <property type="protein sequence ID" value="QBZ97945.1"/>
    <property type="molecule type" value="Genomic_DNA"/>
</dbReference>
<evidence type="ECO:0000313" key="10">
    <source>
        <dbReference type="EMBL" id="QBZ97945.1"/>
    </source>
</evidence>
<comment type="subcellular location">
    <subcellularLocation>
        <location evidence="1">Cell membrane</location>
        <topology evidence="1">Multi-pass membrane protein</topology>
    </subcellularLocation>
</comment>
<feature type="transmembrane region" description="Helical" evidence="8">
    <location>
        <begin position="192"/>
        <end position="208"/>
    </location>
</feature>
<evidence type="ECO:0000256" key="7">
    <source>
        <dbReference type="ARBA" id="ARBA00023136"/>
    </source>
</evidence>
<feature type="domain" description="Glycosyltransferase RgtA/B/C/D-like" evidence="9">
    <location>
        <begin position="79"/>
        <end position="226"/>
    </location>
</feature>
<evidence type="ECO:0000256" key="3">
    <source>
        <dbReference type="ARBA" id="ARBA00022676"/>
    </source>
</evidence>
<feature type="transmembrane region" description="Helical" evidence="8">
    <location>
        <begin position="123"/>
        <end position="142"/>
    </location>
</feature>
<dbReference type="InterPro" id="IPR050297">
    <property type="entry name" value="LipidA_mod_glycosyltrf_83"/>
</dbReference>
<feature type="transmembrane region" description="Helical" evidence="8">
    <location>
        <begin position="220"/>
        <end position="238"/>
    </location>
</feature>
<evidence type="ECO:0000256" key="2">
    <source>
        <dbReference type="ARBA" id="ARBA00022475"/>
    </source>
</evidence>
<keyword evidence="2" id="KW-1003">Cell membrane</keyword>
<accession>A0A4P7PTM5</accession>
<dbReference type="PANTHER" id="PTHR33908">
    <property type="entry name" value="MANNOSYLTRANSFERASE YKCB-RELATED"/>
    <property type="match status" value="1"/>
</dbReference>